<sequence>MKKYAKIGLGFLLFILFATFMRHVNTKDTEEKFASPQIGDYYVFENLMRNEGQTGSNFYKIKDIDEEYIYFYKPIIYWPLHPNLDRDMYSKAKGFDENEEMFSKNVIRVSHENIIRFRKNNSFSASTNNPSGIRLLQVYRD</sequence>
<proteinExistence type="predicted"/>
<evidence type="ECO:0000313" key="2">
    <source>
        <dbReference type="Proteomes" id="UP000559010"/>
    </source>
</evidence>
<dbReference type="Proteomes" id="UP000559010">
    <property type="component" value="Unassembled WGS sequence"/>
</dbReference>
<organism evidence="1 2">
    <name type="scientific">Marinigracilibium pacificum</name>
    <dbReference type="NCBI Taxonomy" id="2729599"/>
    <lineage>
        <taxon>Bacteria</taxon>
        <taxon>Pseudomonadati</taxon>
        <taxon>Bacteroidota</taxon>
        <taxon>Cytophagia</taxon>
        <taxon>Cytophagales</taxon>
        <taxon>Flammeovirgaceae</taxon>
        <taxon>Marinigracilibium</taxon>
    </lineage>
</organism>
<evidence type="ECO:0000313" key="1">
    <source>
        <dbReference type="EMBL" id="NMM49589.1"/>
    </source>
</evidence>
<gene>
    <name evidence="1" type="ORF">HH304_14365</name>
</gene>
<reference evidence="1 2" key="1">
    <citation type="submission" date="2020-04" db="EMBL/GenBank/DDBJ databases">
        <title>Flammeovirgaceae bacterium KN852 isolated from deep sea.</title>
        <authorList>
            <person name="Zhang D.-C."/>
        </authorList>
    </citation>
    <scope>NUCLEOTIDE SEQUENCE [LARGE SCALE GENOMIC DNA]</scope>
    <source>
        <strain evidence="1 2">KN852</strain>
    </source>
</reference>
<dbReference type="AlphaFoldDB" id="A0A848J5F2"/>
<name>A0A848J5F2_9BACT</name>
<keyword evidence="2" id="KW-1185">Reference proteome</keyword>
<comment type="caution">
    <text evidence="1">The sequence shown here is derived from an EMBL/GenBank/DDBJ whole genome shotgun (WGS) entry which is preliminary data.</text>
</comment>
<protein>
    <submittedName>
        <fullName evidence="1">Uncharacterized protein</fullName>
    </submittedName>
</protein>
<dbReference type="EMBL" id="JABBNU010000009">
    <property type="protein sequence ID" value="NMM49589.1"/>
    <property type="molecule type" value="Genomic_DNA"/>
</dbReference>
<dbReference type="RefSeq" id="WP_169682849.1">
    <property type="nucleotide sequence ID" value="NZ_JABBNU010000009.1"/>
</dbReference>
<accession>A0A848J5F2</accession>